<feature type="domain" description="VOC" evidence="1">
    <location>
        <begin position="2"/>
        <end position="129"/>
    </location>
</feature>
<organism evidence="2 3">
    <name type="scientific">Chryseobacterium paridis</name>
    <dbReference type="NCBI Taxonomy" id="2800328"/>
    <lineage>
        <taxon>Bacteria</taxon>
        <taxon>Pseudomonadati</taxon>
        <taxon>Bacteroidota</taxon>
        <taxon>Flavobacteriia</taxon>
        <taxon>Flavobacteriales</taxon>
        <taxon>Weeksellaceae</taxon>
        <taxon>Chryseobacterium group</taxon>
        <taxon>Chryseobacterium</taxon>
    </lineage>
</organism>
<dbReference type="InterPro" id="IPR037523">
    <property type="entry name" value="VOC_core"/>
</dbReference>
<evidence type="ECO:0000313" key="2">
    <source>
        <dbReference type="EMBL" id="MBK1896669.1"/>
    </source>
</evidence>
<gene>
    <name evidence="2" type="ORF">JHL15_12955</name>
</gene>
<comment type="caution">
    <text evidence="2">The sequence shown here is derived from an EMBL/GenBank/DDBJ whole genome shotgun (WGS) entry which is preliminary data.</text>
</comment>
<dbReference type="Pfam" id="PF00903">
    <property type="entry name" value="Glyoxalase"/>
    <property type="match status" value="1"/>
</dbReference>
<proteinExistence type="predicted"/>
<dbReference type="PANTHER" id="PTHR36113:SF1">
    <property type="entry name" value="GLYOXALASE_BLEOMYCIN RESISTANCE PROTEIN_DIOXYGENASE"/>
    <property type="match status" value="1"/>
</dbReference>
<dbReference type="InterPro" id="IPR004360">
    <property type="entry name" value="Glyas_Fos-R_dOase_dom"/>
</dbReference>
<sequence>MKFDHFALWCNNIELMRNFYTAYFEMESNKGYENPVKQFASYFLSFKNNSSARLELMKRPDIAENNNRGLTMGYAHLAISVGDKNKVDELTNRLRNDGYCIVGEPRTTGDGYYESIVEDPEGNWIEITE</sequence>
<reference evidence="3" key="1">
    <citation type="submission" date="2021-01" db="EMBL/GenBank/DDBJ databases">
        <title>Genome public.</title>
        <authorList>
            <person name="Liu C."/>
            <person name="Sun Q."/>
        </authorList>
    </citation>
    <scope>NUCLEOTIDE SEQUENCE [LARGE SCALE GENOMIC DNA]</scope>
    <source>
        <strain evidence="3">YIM B02567</strain>
    </source>
</reference>
<dbReference type="SUPFAM" id="SSF54593">
    <property type="entry name" value="Glyoxalase/Bleomycin resistance protein/Dihydroxybiphenyl dioxygenase"/>
    <property type="match status" value="1"/>
</dbReference>
<protein>
    <submittedName>
        <fullName evidence="2">VOC family protein</fullName>
    </submittedName>
</protein>
<evidence type="ECO:0000313" key="3">
    <source>
        <dbReference type="Proteomes" id="UP000628669"/>
    </source>
</evidence>
<dbReference type="InterPro" id="IPR029068">
    <property type="entry name" value="Glyas_Bleomycin-R_OHBP_Dase"/>
</dbReference>
<dbReference type="PROSITE" id="PS51819">
    <property type="entry name" value="VOC"/>
    <property type="match status" value="1"/>
</dbReference>
<name>A0ABS1FW87_9FLAO</name>
<dbReference type="EMBL" id="JAENHK010000010">
    <property type="protein sequence ID" value="MBK1896669.1"/>
    <property type="molecule type" value="Genomic_DNA"/>
</dbReference>
<evidence type="ECO:0000259" key="1">
    <source>
        <dbReference type="PROSITE" id="PS51819"/>
    </source>
</evidence>
<dbReference type="Proteomes" id="UP000628669">
    <property type="component" value="Unassembled WGS sequence"/>
</dbReference>
<dbReference type="PANTHER" id="PTHR36113">
    <property type="entry name" value="LYASE, PUTATIVE-RELATED-RELATED"/>
    <property type="match status" value="1"/>
</dbReference>
<dbReference type="RefSeq" id="WP_200246321.1">
    <property type="nucleotide sequence ID" value="NZ_JAENHK010000010.1"/>
</dbReference>
<dbReference type="InterPro" id="IPR051332">
    <property type="entry name" value="Fosfomycin_Res_Enzymes"/>
</dbReference>
<dbReference type="Gene3D" id="3.10.180.10">
    <property type="entry name" value="2,3-Dihydroxybiphenyl 1,2-Dioxygenase, domain 1"/>
    <property type="match status" value="1"/>
</dbReference>
<accession>A0ABS1FW87</accession>
<keyword evidence="3" id="KW-1185">Reference proteome</keyword>